<keyword evidence="2" id="KW-1185">Reference proteome</keyword>
<evidence type="ECO:0000313" key="1">
    <source>
        <dbReference type="EMBL" id="QFS42906.1"/>
    </source>
</evidence>
<organism evidence="1 2">
    <name type="scientific">Nostoc sphaeroides CCNUC1</name>
    <dbReference type="NCBI Taxonomy" id="2653204"/>
    <lineage>
        <taxon>Bacteria</taxon>
        <taxon>Bacillati</taxon>
        <taxon>Cyanobacteriota</taxon>
        <taxon>Cyanophyceae</taxon>
        <taxon>Nostocales</taxon>
        <taxon>Nostocaceae</taxon>
        <taxon>Nostoc</taxon>
    </lineage>
</organism>
<reference evidence="1 2" key="1">
    <citation type="submission" date="2019-10" db="EMBL/GenBank/DDBJ databases">
        <title>Genomic and transcriptomic insights into the perfect genentic adaptation of a filamentous nitrogen-fixing cyanobacterium to rice fields.</title>
        <authorList>
            <person name="Chen Z."/>
        </authorList>
    </citation>
    <scope>NUCLEOTIDE SEQUENCE [LARGE SCALE GENOMIC DNA]</scope>
    <source>
        <strain evidence="1">CCNUC1</strain>
    </source>
</reference>
<protein>
    <submittedName>
        <fullName evidence="1">Uncharacterized protein</fullName>
    </submittedName>
</protein>
<dbReference type="KEGG" id="nsh:GXM_00379"/>
<accession>A0A5P8VRN7</accession>
<gene>
    <name evidence="1" type="ORF">GXM_00379</name>
</gene>
<evidence type="ECO:0000313" key="2">
    <source>
        <dbReference type="Proteomes" id="UP000326678"/>
    </source>
</evidence>
<dbReference type="AlphaFoldDB" id="A0A5P8VRN7"/>
<proteinExistence type="predicted"/>
<dbReference type="EMBL" id="CP045226">
    <property type="protein sequence ID" value="QFS42906.1"/>
    <property type="molecule type" value="Genomic_DNA"/>
</dbReference>
<sequence>MEKMRSNIPISPKIFVTNFRLSDAAVEKQLNEQENKTRILPNAAG</sequence>
<dbReference type="Proteomes" id="UP000326678">
    <property type="component" value="Chromosome Gxm1"/>
</dbReference>
<name>A0A5P8VRN7_9NOSO</name>